<accession>A0A8X8KJ91</accession>
<dbReference type="AlphaFoldDB" id="A0A8X8KJ91"/>
<evidence type="ECO:0000313" key="1">
    <source>
        <dbReference type="EMBL" id="NUB42964.1"/>
    </source>
</evidence>
<evidence type="ECO:0000313" key="2">
    <source>
        <dbReference type="Proteomes" id="UP000484076"/>
    </source>
</evidence>
<name>A0A8X8KJ91_9RHOB</name>
<proteinExistence type="predicted"/>
<organism evidence="1 2">
    <name type="scientific">Fertoeibacter niger</name>
    <dbReference type="NCBI Taxonomy" id="2656921"/>
    <lineage>
        <taxon>Bacteria</taxon>
        <taxon>Pseudomonadati</taxon>
        <taxon>Pseudomonadota</taxon>
        <taxon>Alphaproteobacteria</taxon>
        <taxon>Rhodobacterales</taxon>
        <taxon>Paracoccaceae</taxon>
        <taxon>Fertoeibacter</taxon>
    </lineage>
</organism>
<comment type="caution">
    <text evidence="1">The sequence shown here is derived from an EMBL/GenBank/DDBJ whole genome shotgun (WGS) entry which is preliminary data.</text>
</comment>
<dbReference type="RefSeq" id="WP_152823657.1">
    <property type="nucleotide sequence ID" value="NZ_WHUT02000001.1"/>
</dbReference>
<gene>
    <name evidence="1" type="ORF">GEU84_001075</name>
</gene>
<dbReference type="EMBL" id="WHUT02000001">
    <property type="protein sequence ID" value="NUB42964.1"/>
    <property type="molecule type" value="Genomic_DNA"/>
</dbReference>
<protein>
    <submittedName>
        <fullName evidence="1">Uncharacterized protein</fullName>
    </submittedName>
</protein>
<dbReference type="Proteomes" id="UP000484076">
    <property type="component" value="Unassembled WGS sequence"/>
</dbReference>
<sequence length="120" mass="13190">MQEKSIINALLHVRAQIIRDRLDGLDHVNALLVARGVVPEAQHVPRKLAQRRDTARLALDALRSGPKRSSEVAAHAMAAAGLSEQKAKAIMYQALYNLHRRGLVAQDGKVWRLSSDKVAA</sequence>
<keyword evidence="2" id="KW-1185">Reference proteome</keyword>
<reference evidence="1" key="1">
    <citation type="submission" date="2020-05" db="EMBL/GenBank/DDBJ databases">
        <title>Fertoebacter nigrum gen. nov., sp. nov., a new member of the family Rhodobacteraceae.</title>
        <authorList>
            <person name="Szuroczki S."/>
            <person name="Abbaszade G."/>
            <person name="Buni D."/>
            <person name="Schumann P."/>
            <person name="Toth E."/>
        </authorList>
    </citation>
    <scope>NUCLEOTIDE SEQUENCE</scope>
    <source>
        <strain evidence="1">RG-N-1a</strain>
    </source>
</reference>